<gene>
    <name evidence="1" type="ORF">ACFPQ4_23600</name>
</gene>
<evidence type="ECO:0000313" key="2">
    <source>
        <dbReference type="Proteomes" id="UP001596108"/>
    </source>
</evidence>
<dbReference type="EMBL" id="JBHSNC010000057">
    <property type="protein sequence ID" value="MFC5532412.1"/>
    <property type="molecule type" value="Genomic_DNA"/>
</dbReference>
<proteinExistence type="predicted"/>
<protein>
    <submittedName>
        <fullName evidence="1">Uncharacterized protein</fullName>
    </submittedName>
</protein>
<comment type="caution">
    <text evidence="1">The sequence shown here is derived from an EMBL/GenBank/DDBJ whole genome shotgun (WGS) entry which is preliminary data.</text>
</comment>
<evidence type="ECO:0000313" key="1">
    <source>
        <dbReference type="EMBL" id="MFC5532412.1"/>
    </source>
</evidence>
<sequence>MLRTIRRSAFLIVLLIGFVLADKLIAAWDPVSRYDAFSKNDFQRTVDVHPDKVWPKVIFGNSSVIAAYDETKSTAGYVNLGMNYGKITDLDAMLRGGFIHVGEELVIGLNLFAFLDELPTDPSYPWHRRAFEPYLYFNRDQLTNAAHKYVIPMLKGESIVINRKKLYAKELYYGTLKPADLQKKMDEYKATYYKEPIDSFARNLDAFDDVIAFAKDNGIRVRVLWMPWNRTLPSPPTVDELKAHVKDELASTDFTYTDWMDKFEPKQFHDLGHLNVERGRPAFTKELDLWAAK</sequence>
<reference evidence="2" key="1">
    <citation type="journal article" date="2019" name="Int. J. Syst. Evol. Microbiol.">
        <title>The Global Catalogue of Microorganisms (GCM) 10K type strain sequencing project: providing services to taxonomists for standard genome sequencing and annotation.</title>
        <authorList>
            <consortium name="The Broad Institute Genomics Platform"/>
            <consortium name="The Broad Institute Genome Sequencing Center for Infectious Disease"/>
            <person name="Wu L."/>
            <person name="Ma J."/>
        </authorList>
    </citation>
    <scope>NUCLEOTIDE SEQUENCE [LARGE SCALE GENOMIC DNA]</scope>
    <source>
        <strain evidence="2">CGMCC 1.18578</strain>
    </source>
</reference>
<keyword evidence="2" id="KW-1185">Reference proteome</keyword>
<name>A0ABW0R995_9BACL</name>
<dbReference type="Proteomes" id="UP001596108">
    <property type="component" value="Unassembled WGS sequence"/>
</dbReference>
<dbReference type="RefSeq" id="WP_378114378.1">
    <property type="nucleotide sequence ID" value="NZ_JBHSNC010000057.1"/>
</dbReference>
<organism evidence="1 2">
    <name type="scientific">Cohnella yongneupensis</name>
    <dbReference type="NCBI Taxonomy" id="425006"/>
    <lineage>
        <taxon>Bacteria</taxon>
        <taxon>Bacillati</taxon>
        <taxon>Bacillota</taxon>
        <taxon>Bacilli</taxon>
        <taxon>Bacillales</taxon>
        <taxon>Paenibacillaceae</taxon>
        <taxon>Cohnella</taxon>
    </lineage>
</organism>
<accession>A0ABW0R995</accession>